<feature type="transmembrane region" description="Helical" evidence="1">
    <location>
        <begin position="129"/>
        <end position="148"/>
    </location>
</feature>
<dbReference type="KEGG" id="sawl:NGM29_05235"/>
<evidence type="ECO:0000313" key="2">
    <source>
        <dbReference type="EMBL" id="UTF54677.1"/>
    </source>
</evidence>
<keyword evidence="1" id="KW-0812">Transmembrane</keyword>
<dbReference type="AlphaFoldDB" id="A0A9E7NAF0"/>
<dbReference type="EMBL" id="CP100355">
    <property type="protein sequence ID" value="UTF54677.1"/>
    <property type="molecule type" value="Genomic_DNA"/>
</dbReference>
<evidence type="ECO:0000256" key="1">
    <source>
        <dbReference type="SAM" id="Phobius"/>
    </source>
</evidence>
<dbReference type="GeneID" id="73289427"/>
<name>A0A9E7NAF0_9EURY</name>
<dbReference type="Proteomes" id="UP001056855">
    <property type="component" value="Chromosome"/>
</dbReference>
<feature type="transmembrane region" description="Helical" evidence="1">
    <location>
        <begin position="7"/>
        <end position="27"/>
    </location>
</feature>
<organism evidence="2 3">
    <name type="scientific">Natronosalvus rutilus</name>
    <dbReference type="NCBI Taxonomy" id="2953753"/>
    <lineage>
        <taxon>Archaea</taxon>
        <taxon>Methanobacteriati</taxon>
        <taxon>Methanobacteriota</taxon>
        <taxon>Stenosarchaea group</taxon>
        <taxon>Halobacteria</taxon>
        <taxon>Halobacteriales</taxon>
        <taxon>Natrialbaceae</taxon>
        <taxon>Natronosalvus</taxon>
    </lineage>
</organism>
<evidence type="ECO:0000313" key="3">
    <source>
        <dbReference type="Proteomes" id="UP001056855"/>
    </source>
</evidence>
<feature type="transmembrane region" description="Helical" evidence="1">
    <location>
        <begin position="33"/>
        <end position="55"/>
    </location>
</feature>
<accession>A0A9E7NAF0</accession>
<reference evidence="2" key="1">
    <citation type="submission" date="2022-06" db="EMBL/GenBank/DDBJ databases">
        <title>Diverse halophilic archaea isolated from saline environments.</title>
        <authorList>
            <person name="Cui H.-L."/>
        </authorList>
    </citation>
    <scope>NUCLEOTIDE SEQUENCE</scope>
    <source>
        <strain evidence="2">WLHS1</strain>
    </source>
</reference>
<keyword evidence="1" id="KW-0472">Membrane</keyword>
<dbReference type="RefSeq" id="WP_254159384.1">
    <property type="nucleotide sequence ID" value="NZ_CP100355.1"/>
</dbReference>
<sequence length="168" mass="17921">MLPRLRRFLVMLGGAVVAAAVITLLFAPPTLVAGVVTFAVVMVAGATLSYVIGYLETPWATPGYVDADEEIRSRDHTETADRDAEELQWAIREGIGVAIASMFGLLLLVAFLLQATTLFTGSALTATQIGVWAVIAILGVTLMVLGLWSWRGRDDLESGDSPESGSLR</sequence>
<protein>
    <submittedName>
        <fullName evidence="2">Uncharacterized protein</fullName>
    </submittedName>
</protein>
<keyword evidence="1" id="KW-1133">Transmembrane helix</keyword>
<gene>
    <name evidence="2" type="ORF">NGM29_05235</name>
</gene>
<proteinExistence type="predicted"/>
<feature type="transmembrane region" description="Helical" evidence="1">
    <location>
        <begin position="95"/>
        <end position="117"/>
    </location>
</feature>
<keyword evidence="3" id="KW-1185">Reference proteome</keyword>